<keyword evidence="2" id="KW-1185">Reference proteome</keyword>
<evidence type="ECO:0000313" key="2">
    <source>
        <dbReference type="Proteomes" id="UP001372338"/>
    </source>
</evidence>
<organism evidence="1 2">
    <name type="scientific">Crotalaria pallida</name>
    <name type="common">Smooth rattlebox</name>
    <name type="synonym">Crotalaria striata</name>
    <dbReference type="NCBI Taxonomy" id="3830"/>
    <lineage>
        <taxon>Eukaryota</taxon>
        <taxon>Viridiplantae</taxon>
        <taxon>Streptophyta</taxon>
        <taxon>Embryophyta</taxon>
        <taxon>Tracheophyta</taxon>
        <taxon>Spermatophyta</taxon>
        <taxon>Magnoliopsida</taxon>
        <taxon>eudicotyledons</taxon>
        <taxon>Gunneridae</taxon>
        <taxon>Pentapetalae</taxon>
        <taxon>rosids</taxon>
        <taxon>fabids</taxon>
        <taxon>Fabales</taxon>
        <taxon>Fabaceae</taxon>
        <taxon>Papilionoideae</taxon>
        <taxon>50 kb inversion clade</taxon>
        <taxon>genistoids sensu lato</taxon>
        <taxon>core genistoids</taxon>
        <taxon>Crotalarieae</taxon>
        <taxon>Crotalaria</taxon>
    </lineage>
</organism>
<dbReference type="EMBL" id="JAYWIO010000006">
    <property type="protein sequence ID" value="KAK7256068.1"/>
    <property type="molecule type" value="Genomic_DNA"/>
</dbReference>
<dbReference type="Proteomes" id="UP001372338">
    <property type="component" value="Unassembled WGS sequence"/>
</dbReference>
<name>A0AAN9ELG8_CROPI</name>
<gene>
    <name evidence="1" type="ORF">RIF29_29501</name>
</gene>
<sequence length="188" mass="20658">MFSNPLLGFISNDDLEGAETSVREEDLKARSIKKVKLGGEDGSDVSSMDVMLVQKLYADTLMKPVEPNNTCNAPSHGVDVTKKNEPTCTTMVVGDETVQQVEGPDNVENSKEVISHAVTMISSPSFVSEKIQEHVGGNLFGPWMLAKKPIRKKAGLKLQEHHRINHYGNDSNIMGSIIELVVLRLRSD</sequence>
<evidence type="ECO:0000313" key="1">
    <source>
        <dbReference type="EMBL" id="KAK7256068.1"/>
    </source>
</evidence>
<dbReference type="AlphaFoldDB" id="A0AAN9ELG8"/>
<reference evidence="1 2" key="1">
    <citation type="submission" date="2024-01" db="EMBL/GenBank/DDBJ databases">
        <title>The genomes of 5 underutilized Papilionoideae crops provide insights into root nodulation and disease resistanc.</title>
        <authorList>
            <person name="Yuan L."/>
        </authorList>
    </citation>
    <scope>NUCLEOTIDE SEQUENCE [LARGE SCALE GENOMIC DNA]</scope>
    <source>
        <strain evidence="1">ZHUSHIDOU_FW_LH</strain>
        <tissue evidence="1">Leaf</tissue>
    </source>
</reference>
<proteinExistence type="predicted"/>
<protein>
    <submittedName>
        <fullName evidence="1">Uncharacterized protein</fullName>
    </submittedName>
</protein>
<accession>A0AAN9ELG8</accession>
<comment type="caution">
    <text evidence="1">The sequence shown here is derived from an EMBL/GenBank/DDBJ whole genome shotgun (WGS) entry which is preliminary data.</text>
</comment>